<dbReference type="SUPFAM" id="SSF81296">
    <property type="entry name" value="E set domains"/>
    <property type="match status" value="1"/>
</dbReference>
<feature type="domain" description="MD-2-related lipid-recognition" evidence="2">
    <location>
        <begin position="20"/>
        <end position="152"/>
    </location>
</feature>
<dbReference type="OrthoDB" id="6489092at2759"/>
<dbReference type="InterPro" id="IPR003172">
    <property type="entry name" value="ML_dom"/>
</dbReference>
<evidence type="ECO:0000256" key="1">
    <source>
        <dbReference type="SAM" id="SignalP"/>
    </source>
</evidence>
<organism evidence="3 4">
    <name type="scientific">Polypedilum vanderplanki</name>
    <name type="common">Sleeping chironomid midge</name>
    <dbReference type="NCBI Taxonomy" id="319348"/>
    <lineage>
        <taxon>Eukaryota</taxon>
        <taxon>Metazoa</taxon>
        <taxon>Ecdysozoa</taxon>
        <taxon>Arthropoda</taxon>
        <taxon>Hexapoda</taxon>
        <taxon>Insecta</taxon>
        <taxon>Pterygota</taxon>
        <taxon>Neoptera</taxon>
        <taxon>Endopterygota</taxon>
        <taxon>Diptera</taxon>
        <taxon>Nematocera</taxon>
        <taxon>Chironomoidea</taxon>
        <taxon>Chironomidae</taxon>
        <taxon>Chironominae</taxon>
        <taxon>Polypedilum</taxon>
        <taxon>Polypedilum</taxon>
    </lineage>
</organism>
<dbReference type="Proteomes" id="UP001107558">
    <property type="component" value="Chromosome 2"/>
</dbReference>
<dbReference type="Pfam" id="PF02221">
    <property type="entry name" value="E1_DerP2_DerF2"/>
    <property type="match status" value="1"/>
</dbReference>
<evidence type="ECO:0000313" key="4">
    <source>
        <dbReference type="Proteomes" id="UP001107558"/>
    </source>
</evidence>
<feature type="chain" id="PRO_5039915589" description="MD-2-related lipid-recognition domain-containing protein" evidence="1">
    <location>
        <begin position="18"/>
        <end position="155"/>
    </location>
</feature>
<gene>
    <name evidence="3" type="ORF">PVAND_007410</name>
</gene>
<accession>A0A9J6C6F4</accession>
<dbReference type="SMART" id="SM00737">
    <property type="entry name" value="ML"/>
    <property type="match status" value="1"/>
</dbReference>
<dbReference type="AlphaFoldDB" id="A0A9J6C6F4"/>
<dbReference type="InterPro" id="IPR014756">
    <property type="entry name" value="Ig_E-set"/>
</dbReference>
<comment type="caution">
    <text evidence="3">The sequence shown here is derived from an EMBL/GenBank/DDBJ whole genome shotgun (WGS) entry which is preliminary data.</text>
</comment>
<proteinExistence type="predicted"/>
<feature type="signal peptide" evidence="1">
    <location>
        <begin position="1"/>
        <end position="17"/>
    </location>
</feature>
<keyword evidence="1" id="KW-0732">Signal</keyword>
<protein>
    <recommendedName>
        <fullName evidence="2">MD-2-related lipid-recognition domain-containing protein</fullName>
    </recommendedName>
</protein>
<reference evidence="3" key="1">
    <citation type="submission" date="2021-03" db="EMBL/GenBank/DDBJ databases">
        <title>Chromosome level genome of the anhydrobiotic midge Polypedilum vanderplanki.</title>
        <authorList>
            <person name="Yoshida Y."/>
            <person name="Kikawada T."/>
            <person name="Gusev O."/>
        </authorList>
    </citation>
    <scope>NUCLEOTIDE SEQUENCE</scope>
    <source>
        <strain evidence="3">NIAS01</strain>
        <tissue evidence="3">Whole body or cell culture</tissue>
    </source>
</reference>
<dbReference type="EMBL" id="JADBJN010000002">
    <property type="protein sequence ID" value="KAG5677673.1"/>
    <property type="molecule type" value="Genomic_DNA"/>
</dbReference>
<evidence type="ECO:0000259" key="2">
    <source>
        <dbReference type="SMART" id="SM00737"/>
    </source>
</evidence>
<sequence length="155" mass="16494">MFKVAIVVLSLIYSINANFWTPCSDHPNAVAPRQIISAACPPGGTHCTATRGQVLEADAYVTPVTAHNYLRVTVTAYVLGIGIDLPPVDDDACNGMFLPDGSFHGCPTAPGIEHVWKINVDVNPNFPAFQNTRVRFALLEGGSVVGCADVMANLL</sequence>
<dbReference type="Gene3D" id="2.60.40.770">
    <property type="match status" value="1"/>
</dbReference>
<evidence type="ECO:0000313" key="3">
    <source>
        <dbReference type="EMBL" id="KAG5677673.1"/>
    </source>
</evidence>
<name>A0A9J6C6F4_POLVA</name>
<keyword evidence="4" id="KW-1185">Reference proteome</keyword>